<keyword evidence="1" id="KW-1133">Transmembrane helix</keyword>
<comment type="caution">
    <text evidence="4">The sequence shown here is derived from an EMBL/GenBank/DDBJ whole genome shotgun (WGS) entry which is preliminary data.</text>
</comment>
<keyword evidence="1" id="KW-0812">Transmembrane</keyword>
<gene>
    <name evidence="4" type="ORF">GCM10011394_24380</name>
</gene>
<keyword evidence="1" id="KW-0472">Membrane</keyword>
<evidence type="ECO:0000256" key="1">
    <source>
        <dbReference type="SAM" id="Phobius"/>
    </source>
</evidence>
<dbReference type="CDD" id="cd03396">
    <property type="entry name" value="PAP2_like_6"/>
    <property type="match status" value="1"/>
</dbReference>
<feature type="domain" description="Phosphatidic acid phosphatase type 2/haloperoxidase" evidence="3">
    <location>
        <begin position="101"/>
        <end position="215"/>
    </location>
</feature>
<protein>
    <submittedName>
        <fullName evidence="4">Membrane protein</fullName>
    </submittedName>
</protein>
<evidence type="ECO:0000313" key="4">
    <source>
        <dbReference type="EMBL" id="GGK14247.1"/>
    </source>
</evidence>
<sequence length="226" mass="23713">MQTTVPDARTRGAARTWALLPWALLPAALAALAHGSTIDTALADTLFAWEGHRWALADNPIARGLLHDAGQMASKLAWLGVVLAWAATHAVGCWRRHRQPLARLAVSVLVATALVATLKQLMAVHCPWDLVRYGGTAMAGDGGGACFPAGHAAAGYAWLALAFVPATPSRRRIGLAAGLGAGLVFGIDQQLRGAHFLSHDLWSAALCWMVAVVVAGLWPTPSETAP</sequence>
<feature type="transmembrane region" description="Helical" evidence="1">
    <location>
        <begin position="201"/>
        <end position="218"/>
    </location>
</feature>
<dbReference type="Proteomes" id="UP000599009">
    <property type="component" value="Unassembled WGS sequence"/>
</dbReference>
<accession>A0ABQ2EJY3</accession>
<name>A0ABQ2EJY3_9GAMM</name>
<keyword evidence="2" id="KW-0732">Signal</keyword>
<evidence type="ECO:0000313" key="5">
    <source>
        <dbReference type="Proteomes" id="UP000599009"/>
    </source>
</evidence>
<dbReference type="InterPro" id="IPR000326">
    <property type="entry name" value="PAP2/HPO"/>
</dbReference>
<evidence type="ECO:0000259" key="3">
    <source>
        <dbReference type="Pfam" id="PF01569"/>
    </source>
</evidence>
<feature type="transmembrane region" description="Helical" evidence="1">
    <location>
        <begin position="76"/>
        <end position="94"/>
    </location>
</feature>
<reference evidence="5" key="1">
    <citation type="journal article" date="2019" name="Int. J. Syst. Evol. Microbiol.">
        <title>The Global Catalogue of Microorganisms (GCM) 10K type strain sequencing project: providing services to taxonomists for standard genome sequencing and annotation.</title>
        <authorList>
            <consortium name="The Broad Institute Genomics Platform"/>
            <consortium name="The Broad Institute Genome Sequencing Center for Infectious Disease"/>
            <person name="Wu L."/>
            <person name="Ma J."/>
        </authorList>
    </citation>
    <scope>NUCLEOTIDE SEQUENCE [LARGE SCALE GENOMIC DNA]</scope>
    <source>
        <strain evidence="5">CGMCC 1.8985</strain>
    </source>
</reference>
<dbReference type="EMBL" id="BMME01000001">
    <property type="protein sequence ID" value="GGK14247.1"/>
    <property type="molecule type" value="Genomic_DNA"/>
</dbReference>
<organism evidence="4 5">
    <name type="scientific">Luteimonas terricola</name>
    <dbReference type="NCBI Taxonomy" id="645597"/>
    <lineage>
        <taxon>Bacteria</taxon>
        <taxon>Pseudomonadati</taxon>
        <taxon>Pseudomonadota</taxon>
        <taxon>Gammaproteobacteria</taxon>
        <taxon>Lysobacterales</taxon>
        <taxon>Lysobacteraceae</taxon>
        <taxon>Luteimonas</taxon>
    </lineage>
</organism>
<proteinExistence type="predicted"/>
<dbReference type="Pfam" id="PF01569">
    <property type="entry name" value="PAP2"/>
    <property type="match status" value="1"/>
</dbReference>
<feature type="chain" id="PRO_5045519077" evidence="2">
    <location>
        <begin position="34"/>
        <end position="226"/>
    </location>
</feature>
<feature type="transmembrane region" description="Helical" evidence="1">
    <location>
        <begin position="142"/>
        <end position="164"/>
    </location>
</feature>
<dbReference type="SUPFAM" id="SSF48317">
    <property type="entry name" value="Acid phosphatase/Vanadium-dependent haloperoxidase"/>
    <property type="match status" value="1"/>
</dbReference>
<dbReference type="InterPro" id="IPR036938">
    <property type="entry name" value="PAP2/HPO_sf"/>
</dbReference>
<feature type="transmembrane region" description="Helical" evidence="1">
    <location>
        <begin position="101"/>
        <end position="122"/>
    </location>
</feature>
<evidence type="ECO:0000256" key="2">
    <source>
        <dbReference type="SAM" id="SignalP"/>
    </source>
</evidence>
<feature type="signal peptide" evidence="2">
    <location>
        <begin position="1"/>
        <end position="33"/>
    </location>
</feature>
<keyword evidence="5" id="KW-1185">Reference proteome</keyword>